<evidence type="ECO:0000313" key="3">
    <source>
        <dbReference type="Proteomes" id="UP000031197"/>
    </source>
</evidence>
<dbReference type="AlphaFoldDB" id="A0A0B3XZL1"/>
<evidence type="ECO:0008006" key="4">
    <source>
        <dbReference type="Google" id="ProtNLM"/>
    </source>
</evidence>
<comment type="caution">
    <text evidence="2">The sequence shown here is derived from an EMBL/GenBank/DDBJ whole genome shotgun (WGS) entry which is preliminary data.</text>
</comment>
<dbReference type="OrthoDB" id="8592692at2"/>
<name>A0A0B3XZL1_9ALTE</name>
<evidence type="ECO:0000313" key="2">
    <source>
        <dbReference type="EMBL" id="KHT44372.1"/>
    </source>
</evidence>
<feature type="chain" id="PRO_5002084638" description="Secreted protein" evidence="1">
    <location>
        <begin position="23"/>
        <end position="152"/>
    </location>
</feature>
<dbReference type="Proteomes" id="UP000031197">
    <property type="component" value="Unassembled WGS sequence"/>
</dbReference>
<dbReference type="PROSITE" id="PS51257">
    <property type="entry name" value="PROKAR_LIPOPROTEIN"/>
    <property type="match status" value="1"/>
</dbReference>
<dbReference type="RefSeq" id="WP_039222908.1">
    <property type="nucleotide sequence ID" value="NZ_JWLW01000066.1"/>
</dbReference>
<dbReference type="EMBL" id="JWLW01000066">
    <property type="protein sequence ID" value="KHT44372.1"/>
    <property type="molecule type" value="Genomic_DNA"/>
</dbReference>
<keyword evidence="3" id="KW-1185">Reference proteome</keyword>
<gene>
    <name evidence="2" type="ORF">RJ41_15935</name>
</gene>
<sequence length="152" mass="16341">MKQASSRAQKRFRIWLIASACAALSACGTLPPEPIDEPIASVEDVEKLEQVVDTSLPLVQQAYSIESEKVCDKHGGNWKKVGRQQAHACVLPANDAGNACKDSSECEVACVTENNNMEAGEKARGVCLESTDLFGCRAYVSNGVVEHTLCVD</sequence>
<feature type="signal peptide" evidence="1">
    <location>
        <begin position="1"/>
        <end position="22"/>
    </location>
</feature>
<accession>A0A0B3XZL1</accession>
<evidence type="ECO:0000256" key="1">
    <source>
        <dbReference type="SAM" id="SignalP"/>
    </source>
</evidence>
<keyword evidence="1" id="KW-0732">Signal</keyword>
<protein>
    <recommendedName>
        <fullName evidence="4">Secreted protein</fullName>
    </recommendedName>
</protein>
<organism evidence="2 3">
    <name type="scientific">Alteromonas marina</name>
    <dbReference type="NCBI Taxonomy" id="203795"/>
    <lineage>
        <taxon>Bacteria</taxon>
        <taxon>Pseudomonadati</taxon>
        <taxon>Pseudomonadota</taxon>
        <taxon>Gammaproteobacteria</taxon>
        <taxon>Alteromonadales</taxon>
        <taxon>Alteromonadaceae</taxon>
        <taxon>Alteromonas/Salinimonas group</taxon>
        <taxon>Alteromonas</taxon>
    </lineage>
</organism>
<reference evidence="2 3" key="1">
    <citation type="submission" date="2014-12" db="EMBL/GenBank/DDBJ databases">
        <title>Genome sequencing of Alteromonas marina AD001.</title>
        <authorList>
            <person name="Adrian T.G.S."/>
            <person name="Chan K.G."/>
        </authorList>
    </citation>
    <scope>NUCLEOTIDE SEQUENCE [LARGE SCALE GENOMIC DNA]</scope>
    <source>
        <strain evidence="2 3">AD001</strain>
    </source>
</reference>
<proteinExistence type="predicted"/>